<dbReference type="SMART" id="SM00825">
    <property type="entry name" value="PKS_KS"/>
    <property type="match status" value="1"/>
</dbReference>
<dbReference type="SUPFAM" id="SSF55048">
    <property type="entry name" value="Probable ACP-binding domain of malonyl-CoA ACP transacylase"/>
    <property type="match status" value="1"/>
</dbReference>
<comment type="caution">
    <text evidence="7">The sequence shown here is derived from an EMBL/GenBank/DDBJ whole genome shotgun (WGS) entry which is preliminary data.</text>
</comment>
<dbReference type="Gene3D" id="3.30.70.3290">
    <property type="match status" value="1"/>
</dbReference>
<dbReference type="PANTHER" id="PTHR43775:SF37">
    <property type="entry name" value="SI:DKEY-61P9.11"/>
    <property type="match status" value="1"/>
</dbReference>
<dbReference type="PROSITE" id="PS00606">
    <property type="entry name" value="KS3_1"/>
    <property type="match status" value="1"/>
</dbReference>
<keyword evidence="2" id="KW-0597">Phosphoprotein</keyword>
<evidence type="ECO:0000256" key="3">
    <source>
        <dbReference type="ARBA" id="ARBA00022679"/>
    </source>
</evidence>
<dbReference type="PROSITE" id="PS52004">
    <property type="entry name" value="KS3_2"/>
    <property type="match status" value="1"/>
</dbReference>
<accession>A0ABV9CR34</accession>
<dbReference type="Pfam" id="PF02801">
    <property type="entry name" value="Ketoacyl-synt_C"/>
    <property type="match status" value="1"/>
</dbReference>
<dbReference type="InterPro" id="IPR020806">
    <property type="entry name" value="PKS_PP-bd"/>
</dbReference>
<feature type="domain" description="Ketosynthase family 3 (KS3)" evidence="6">
    <location>
        <begin position="30"/>
        <end position="445"/>
    </location>
</feature>
<feature type="region of interest" description="Disordered" evidence="4">
    <location>
        <begin position="1028"/>
        <end position="1061"/>
    </location>
</feature>
<dbReference type="InterPro" id="IPR032821">
    <property type="entry name" value="PKS_assoc"/>
</dbReference>
<dbReference type="Pfam" id="PF00550">
    <property type="entry name" value="PP-binding"/>
    <property type="match status" value="1"/>
</dbReference>
<dbReference type="InterPro" id="IPR050091">
    <property type="entry name" value="PKS_NRPS_Biosynth_Enz"/>
</dbReference>
<keyword evidence="3" id="KW-0808">Transferase</keyword>
<dbReference type="InterPro" id="IPR016039">
    <property type="entry name" value="Thiolase-like"/>
</dbReference>
<evidence type="ECO:0000256" key="2">
    <source>
        <dbReference type="ARBA" id="ARBA00022553"/>
    </source>
</evidence>
<dbReference type="CDD" id="cd00833">
    <property type="entry name" value="PKS"/>
    <property type="match status" value="1"/>
</dbReference>
<dbReference type="Gene3D" id="1.10.1200.10">
    <property type="entry name" value="ACP-like"/>
    <property type="match status" value="1"/>
</dbReference>
<dbReference type="InterPro" id="IPR014030">
    <property type="entry name" value="Ketoacyl_synth_N"/>
</dbReference>
<sequence>MTDQRKLLEQALHQLRDTRTRLAAAERARREPVAVLGAGVRLPGGVLDLPSYWDLLRDGVDAVTPMVSNADGHRPPAGERPESGHWAGLLDEVDRFDAGFFGISAGEADRMDPQQRLVLEAAWEAIEDAGLPIDHLQGSSTGVFLGVYGSDYLSMQFAEPGTINTYTAPGGAHSILANRLSYLLDLQGPSLAVDTACSSSLMAVHLAVRALRQGDCDIALAGGVNLLLSPLSTLVTEKVLPMAPGGRCRTFDASADGIIRAEGCGVLVLVRESSAGGRRVRGVIRGTAANHDGRTNGLTAPNPRAQAGLLRRALADASAEPGEVGYIEAHGTGTPLGDPIEMEALREVYGPGDMPCAVGSVKTNFGHQEAAAGITGLIKAMLVLEHGQVPPNLHLRRMNPEIDLEGSRLRVPTKLVPLPKRDGAPLAAVSSFGFGGANVHAILQAAPPPQDAGPRPDKLVLPLSGRGTGALTALARAYADRLAGAGRAEAAEVCAAAATRRSGLSHRTCLIADDPADLVGRLRELGGHDSLPDRPVPVRRPRVAFVFSGQGSQWAAMGAEVLDREPVVRAEVEACDAIVRELAGWSIIERLTGRDDDLRETEAAQICIAALQLGLAALWRSWGIAPYAVTGHSMGEITAARAAGMLSRDQAFELLLHRARLTEEGARKGAMTSIGLPVSEVGPLLAAEPMAGIGAVNGPRSTVVSGERRAVERVGAAAERLGARTRRLHVGYGFHSPLLDGHADKLASKVAHIAADKGDVPFISTVTGTRVTAERLDGEHWGRNLRDAVLFSPAVEAVAEMGVTVFLEIGPHPVLLRDISETLEESEIRHLAVGSLRRDQPLTATLDRSLAELYRAGLDVDWEAVLGAPSRDVAIPTYPWQRERHWLPAGTVDTAGLTWREPALAATTTAAGPPAVANAAPATAEPLEERIDAIALYVRRRIAAALNAEDVDEVPADRPLEEFALDSLVIVELKNQVENELGVAVPLQALLGVMHGGTALDLATAIATREGRRAEQAALQAAERAADQAAQQAAQQAADARAQNPDQAADARAQTAVAGVG</sequence>
<dbReference type="InterPro" id="IPR016035">
    <property type="entry name" value="Acyl_Trfase/lysoPLipase"/>
</dbReference>
<dbReference type="InterPro" id="IPR001227">
    <property type="entry name" value="Ac_transferase_dom_sf"/>
</dbReference>
<evidence type="ECO:0000259" key="6">
    <source>
        <dbReference type="PROSITE" id="PS52004"/>
    </source>
</evidence>
<evidence type="ECO:0000256" key="4">
    <source>
        <dbReference type="SAM" id="MobiDB-lite"/>
    </source>
</evidence>
<dbReference type="InterPro" id="IPR014043">
    <property type="entry name" value="Acyl_transferase_dom"/>
</dbReference>
<dbReference type="Pfam" id="PF00698">
    <property type="entry name" value="Acyl_transf_1"/>
    <property type="match status" value="1"/>
</dbReference>
<dbReference type="InterPro" id="IPR016036">
    <property type="entry name" value="Malonyl_transacylase_ACP-bd"/>
</dbReference>
<keyword evidence="8" id="KW-1185">Reference proteome</keyword>
<evidence type="ECO:0000259" key="5">
    <source>
        <dbReference type="PROSITE" id="PS50075"/>
    </source>
</evidence>
<organism evidence="7 8">
    <name type="scientific">Sphaerisporangium dianthi</name>
    <dbReference type="NCBI Taxonomy" id="1436120"/>
    <lineage>
        <taxon>Bacteria</taxon>
        <taxon>Bacillati</taxon>
        <taxon>Actinomycetota</taxon>
        <taxon>Actinomycetes</taxon>
        <taxon>Streptosporangiales</taxon>
        <taxon>Streptosporangiaceae</taxon>
        <taxon>Sphaerisporangium</taxon>
    </lineage>
</organism>
<dbReference type="Proteomes" id="UP001596004">
    <property type="component" value="Unassembled WGS sequence"/>
</dbReference>
<dbReference type="InterPro" id="IPR036736">
    <property type="entry name" value="ACP-like_sf"/>
</dbReference>
<dbReference type="Gene3D" id="3.40.47.10">
    <property type="match status" value="1"/>
</dbReference>
<dbReference type="InterPro" id="IPR014031">
    <property type="entry name" value="Ketoacyl_synth_C"/>
</dbReference>
<name>A0ABV9CR34_9ACTN</name>
<protein>
    <submittedName>
        <fullName evidence="7">Type I polyketide synthase</fullName>
    </submittedName>
</protein>
<dbReference type="SMART" id="SM00823">
    <property type="entry name" value="PKS_PP"/>
    <property type="match status" value="1"/>
</dbReference>
<evidence type="ECO:0000256" key="1">
    <source>
        <dbReference type="ARBA" id="ARBA00022450"/>
    </source>
</evidence>
<feature type="domain" description="Carrier" evidence="5">
    <location>
        <begin position="932"/>
        <end position="1010"/>
    </location>
</feature>
<dbReference type="Pfam" id="PF00109">
    <property type="entry name" value="ketoacyl-synt"/>
    <property type="match status" value="1"/>
</dbReference>
<dbReference type="SUPFAM" id="SSF52151">
    <property type="entry name" value="FabD/lysophospholipase-like"/>
    <property type="match status" value="1"/>
</dbReference>
<gene>
    <name evidence="7" type="ORF">ACFO60_29900</name>
</gene>
<evidence type="ECO:0000313" key="7">
    <source>
        <dbReference type="EMBL" id="MFC4534994.1"/>
    </source>
</evidence>
<dbReference type="PROSITE" id="PS50075">
    <property type="entry name" value="CARRIER"/>
    <property type="match status" value="1"/>
</dbReference>
<dbReference type="SMART" id="SM00827">
    <property type="entry name" value="PKS_AT"/>
    <property type="match status" value="1"/>
</dbReference>
<dbReference type="InterPro" id="IPR009081">
    <property type="entry name" value="PP-bd_ACP"/>
</dbReference>
<dbReference type="EMBL" id="JBHSFP010000027">
    <property type="protein sequence ID" value="MFC4534994.1"/>
    <property type="molecule type" value="Genomic_DNA"/>
</dbReference>
<evidence type="ECO:0000313" key="8">
    <source>
        <dbReference type="Proteomes" id="UP001596004"/>
    </source>
</evidence>
<dbReference type="Pfam" id="PF16197">
    <property type="entry name" value="KAsynt_C_assoc"/>
    <property type="match status" value="1"/>
</dbReference>
<dbReference type="InterPro" id="IPR018201">
    <property type="entry name" value="Ketoacyl_synth_AS"/>
</dbReference>
<dbReference type="InterPro" id="IPR020841">
    <property type="entry name" value="PKS_Beta-ketoAc_synthase_dom"/>
</dbReference>
<reference evidence="8" key="1">
    <citation type="journal article" date="2019" name="Int. J. Syst. Evol. Microbiol.">
        <title>The Global Catalogue of Microorganisms (GCM) 10K type strain sequencing project: providing services to taxonomists for standard genome sequencing and annotation.</title>
        <authorList>
            <consortium name="The Broad Institute Genomics Platform"/>
            <consortium name="The Broad Institute Genome Sequencing Center for Infectious Disease"/>
            <person name="Wu L."/>
            <person name="Ma J."/>
        </authorList>
    </citation>
    <scope>NUCLEOTIDE SEQUENCE [LARGE SCALE GENOMIC DNA]</scope>
    <source>
        <strain evidence="8">CGMCC 4.7132</strain>
    </source>
</reference>
<dbReference type="PANTHER" id="PTHR43775">
    <property type="entry name" value="FATTY ACID SYNTHASE"/>
    <property type="match status" value="1"/>
</dbReference>
<dbReference type="RefSeq" id="WP_380846734.1">
    <property type="nucleotide sequence ID" value="NZ_JBHSFP010000027.1"/>
</dbReference>
<dbReference type="SUPFAM" id="SSF53901">
    <property type="entry name" value="Thiolase-like"/>
    <property type="match status" value="1"/>
</dbReference>
<dbReference type="Gene3D" id="3.40.366.10">
    <property type="entry name" value="Malonyl-Coenzyme A Acyl Carrier Protein, domain 2"/>
    <property type="match status" value="1"/>
</dbReference>
<proteinExistence type="predicted"/>
<dbReference type="SUPFAM" id="SSF47336">
    <property type="entry name" value="ACP-like"/>
    <property type="match status" value="1"/>
</dbReference>
<keyword evidence="1" id="KW-0596">Phosphopantetheine</keyword>